<name>A0AAD4HF75_9AGAM</name>
<protein>
    <submittedName>
        <fullName evidence="1">Uncharacterized protein</fullName>
    </submittedName>
</protein>
<organism evidence="1 2">
    <name type="scientific">Suillus fuscotomentosus</name>
    <dbReference type="NCBI Taxonomy" id="1912939"/>
    <lineage>
        <taxon>Eukaryota</taxon>
        <taxon>Fungi</taxon>
        <taxon>Dikarya</taxon>
        <taxon>Basidiomycota</taxon>
        <taxon>Agaricomycotina</taxon>
        <taxon>Agaricomycetes</taxon>
        <taxon>Agaricomycetidae</taxon>
        <taxon>Boletales</taxon>
        <taxon>Suillineae</taxon>
        <taxon>Suillaceae</taxon>
        <taxon>Suillus</taxon>
    </lineage>
</organism>
<accession>A0AAD4HF75</accession>
<dbReference type="EMBL" id="JABBWK010000082">
    <property type="protein sequence ID" value="KAG1894297.1"/>
    <property type="molecule type" value="Genomic_DNA"/>
</dbReference>
<gene>
    <name evidence="1" type="ORF">F5891DRAFT_1195433</name>
</gene>
<dbReference type="Proteomes" id="UP001195769">
    <property type="component" value="Unassembled WGS sequence"/>
</dbReference>
<dbReference type="AlphaFoldDB" id="A0AAD4HF75"/>
<reference evidence="1" key="1">
    <citation type="journal article" date="2020" name="New Phytol.">
        <title>Comparative genomics reveals dynamic genome evolution in host specialist ectomycorrhizal fungi.</title>
        <authorList>
            <person name="Lofgren L.A."/>
            <person name="Nguyen N.H."/>
            <person name="Vilgalys R."/>
            <person name="Ruytinx J."/>
            <person name="Liao H.L."/>
            <person name="Branco S."/>
            <person name="Kuo A."/>
            <person name="LaButti K."/>
            <person name="Lipzen A."/>
            <person name="Andreopoulos W."/>
            <person name="Pangilinan J."/>
            <person name="Riley R."/>
            <person name="Hundley H."/>
            <person name="Na H."/>
            <person name="Barry K."/>
            <person name="Grigoriev I.V."/>
            <person name="Stajich J.E."/>
            <person name="Kennedy P.G."/>
        </authorList>
    </citation>
    <scope>NUCLEOTIDE SEQUENCE</scope>
    <source>
        <strain evidence="1">FC203</strain>
    </source>
</reference>
<dbReference type="GeneID" id="64662422"/>
<comment type="caution">
    <text evidence="1">The sequence shown here is derived from an EMBL/GenBank/DDBJ whole genome shotgun (WGS) entry which is preliminary data.</text>
</comment>
<evidence type="ECO:0000313" key="1">
    <source>
        <dbReference type="EMBL" id="KAG1894297.1"/>
    </source>
</evidence>
<proteinExistence type="predicted"/>
<dbReference type="RefSeq" id="XP_041219873.1">
    <property type="nucleotide sequence ID" value="XM_041368124.1"/>
</dbReference>
<evidence type="ECO:0000313" key="2">
    <source>
        <dbReference type="Proteomes" id="UP001195769"/>
    </source>
</evidence>
<sequence>MDVMDIVRCFMVNSFFSTLGREIINGRLNYILDHIVGSKSRHLHATLDSTHSILLVSAMVDILLYGTSSILQHELRIATPNYAKEVIAEFFRDLSFIVDKTPTFYMPPSVICVYDHAYIQKDGKKVVLINSPTDSVMPVVLAHHSSMDCMFLATGGLFLGYPELMDSTTTLLPLAHPRGSLTSYMEHRSAGARVTSCAHPLPFSSMAIELSLSSTQLFESSLLAVILLALFLNAFTRIATEGRVSHLLFNHQAALIVQWDEDFSVASLHMVLGSPNSCKLIAINLSLLDLHNLSKTCKTMCRIVATIHNEAYLDLLRPYAGDGLDDFEATIAHSGGVIIRWGALSLILHPNSWKVNNLNIVVPRGAVDKLQHWLLHHVFGTQPLHMMSNAPSMRNFVNSHQTLYKCSTPDLLINLTESVDDTVISVVLAGRSTMEMSYVTPGGIFCSHPRLTLDHVVCPGFLSKDEKMIQDEIEWYTDMGLLYGEATAVREGECHHDCPTLWRNVNDTKQVLLIDWTINQGALDKHSPLWHTNGQHHYWRLNQSCHNSHCSFRLHTSELLLYSPADYEDILRAKVSMAVNPLLGGGHRGVLYATSCGCPILVPVTLMIEMHELMKTDHLFTEPWVNEFGRDANQTPLPFRLVVCHENHTQSRKNYLLSALGNDIAGFGKIFMPYGNILVLKMQADNPGEVMDVNPSDMELIMNIVLSMYRTRALQGVKVEIESAW</sequence>
<keyword evidence="2" id="KW-1185">Reference proteome</keyword>